<dbReference type="Pfam" id="PF00809">
    <property type="entry name" value="Pterin_bind"/>
    <property type="match status" value="1"/>
</dbReference>
<evidence type="ECO:0000259" key="11">
    <source>
        <dbReference type="PROSITE" id="PS50972"/>
    </source>
</evidence>
<evidence type="ECO:0000256" key="3">
    <source>
        <dbReference type="ARBA" id="ARBA00004763"/>
    </source>
</evidence>
<dbReference type="UniPathway" id="UPA00077">
    <property type="reaction ID" value="UER00156"/>
</dbReference>
<protein>
    <recommendedName>
        <fullName evidence="5 10">Dihydropteroate synthase</fullName>
        <shortName evidence="10">DHPS</shortName>
        <ecNumber evidence="5 10">2.5.1.15</ecNumber>
    </recommendedName>
    <alternativeName>
        <fullName evidence="10">Dihydropteroate pyrophosphorylase</fullName>
    </alternativeName>
</protein>
<dbReference type="PROSITE" id="PS50972">
    <property type="entry name" value="PTERIN_BINDING"/>
    <property type="match status" value="1"/>
</dbReference>
<dbReference type="NCBIfam" id="TIGR01496">
    <property type="entry name" value="DHPS"/>
    <property type="match status" value="1"/>
</dbReference>
<keyword evidence="6 10" id="KW-0808">Transferase</keyword>
<dbReference type="InterPro" id="IPR011005">
    <property type="entry name" value="Dihydropteroate_synth-like_sf"/>
</dbReference>
<dbReference type="Gene3D" id="3.20.20.20">
    <property type="entry name" value="Dihydropteroate synthase-like"/>
    <property type="match status" value="1"/>
</dbReference>
<comment type="catalytic activity">
    <reaction evidence="1">
        <text>(7,8-dihydropterin-6-yl)methyl diphosphate + 4-aminobenzoate = 7,8-dihydropteroate + diphosphate</text>
        <dbReference type="Rhea" id="RHEA:19949"/>
        <dbReference type="ChEBI" id="CHEBI:17836"/>
        <dbReference type="ChEBI" id="CHEBI:17839"/>
        <dbReference type="ChEBI" id="CHEBI:33019"/>
        <dbReference type="ChEBI" id="CHEBI:72950"/>
        <dbReference type="EC" id="2.5.1.15"/>
    </reaction>
</comment>
<organism evidence="12 13">
    <name type="scientific">Rubrobacter taiwanensis</name>
    <dbReference type="NCBI Taxonomy" id="185139"/>
    <lineage>
        <taxon>Bacteria</taxon>
        <taxon>Bacillati</taxon>
        <taxon>Actinomycetota</taxon>
        <taxon>Rubrobacteria</taxon>
        <taxon>Rubrobacterales</taxon>
        <taxon>Rubrobacteraceae</taxon>
        <taxon>Rubrobacter</taxon>
    </lineage>
</organism>
<comment type="function">
    <text evidence="10">Catalyzes the condensation of para-aminobenzoate (pABA) with 6-hydroxymethyl-7,8-dihydropterin diphosphate (DHPt-PP) to form 7,8-dihydropteroate (H2Pte), the immediate precursor of folate derivatives.</text>
</comment>
<proteinExistence type="inferred from homology"/>
<evidence type="ECO:0000256" key="8">
    <source>
        <dbReference type="ARBA" id="ARBA00022842"/>
    </source>
</evidence>
<dbReference type="CDD" id="cd00739">
    <property type="entry name" value="DHPS"/>
    <property type="match status" value="1"/>
</dbReference>
<dbReference type="EC" id="2.5.1.15" evidence="5 10"/>
<dbReference type="GO" id="GO:0005829">
    <property type="term" value="C:cytosol"/>
    <property type="evidence" value="ECO:0007669"/>
    <property type="project" value="TreeGrafter"/>
</dbReference>
<evidence type="ECO:0000256" key="4">
    <source>
        <dbReference type="ARBA" id="ARBA00009503"/>
    </source>
</evidence>
<dbReference type="InterPro" id="IPR000489">
    <property type="entry name" value="Pterin-binding_dom"/>
</dbReference>
<dbReference type="GO" id="GO:0046654">
    <property type="term" value="P:tetrahydrofolate biosynthetic process"/>
    <property type="evidence" value="ECO:0007669"/>
    <property type="project" value="UniProtKB-UniPathway"/>
</dbReference>
<sequence length="308" mass="34390">MLHDRHLTLDTGRTRIDFSERVAVMAILNATPDSFFDRGRHYGLERGVRRAREILRAGADILDIGGVKAAAGKPVPPEEELRRVIPLLRRVREMTEAPISVDTFSPEVAREALRAGADIINDTSGLRDPRLIEEIAAAGAYVVLMHIAGPPRTWRPFRHYSDVTAEVAEFLEERVEAAAEGGIEREKILLDPGLDFDKDTPYSLELLRNLPELKRFGLPILVAASRKDFVGEVLGGLPPEERLAGTAAAVTYAIARGANIVRVHDVEFMRQVAHMTEALVGLGRWRPEALRKWWVPRRKSILRGPPKE</sequence>
<gene>
    <name evidence="12" type="primary">folP</name>
    <name evidence="12" type="ORF">E0L93_01240</name>
</gene>
<reference evidence="12 13" key="1">
    <citation type="submission" date="2019-03" db="EMBL/GenBank/DDBJ databases">
        <title>Whole genome sequence of a novel Rubrobacter taiwanensis strain, isolated from Yellowstone National Park.</title>
        <authorList>
            <person name="Freed S."/>
            <person name="Ramaley R.F."/>
            <person name="Kyndt J.A."/>
        </authorList>
    </citation>
    <scope>NUCLEOTIDE SEQUENCE [LARGE SCALE GENOMIC DNA]</scope>
    <source>
        <strain evidence="12 13">Yellowstone</strain>
    </source>
</reference>
<evidence type="ECO:0000256" key="9">
    <source>
        <dbReference type="ARBA" id="ARBA00022909"/>
    </source>
</evidence>
<name>A0A4R1BT66_9ACTN</name>
<dbReference type="PROSITE" id="PS00792">
    <property type="entry name" value="DHPS_1"/>
    <property type="match status" value="1"/>
</dbReference>
<dbReference type="EMBL" id="SKBU01000003">
    <property type="protein sequence ID" value="TCJ20476.1"/>
    <property type="molecule type" value="Genomic_DNA"/>
</dbReference>
<dbReference type="GO" id="GO:0046656">
    <property type="term" value="P:folic acid biosynthetic process"/>
    <property type="evidence" value="ECO:0007669"/>
    <property type="project" value="UniProtKB-KW"/>
</dbReference>
<comment type="pathway">
    <text evidence="3 10">Cofactor biosynthesis; tetrahydrofolate biosynthesis; 7,8-dihydrofolate from 2-amino-4-hydroxy-6-hydroxymethyl-7,8-dihydropteridine diphosphate and 4-aminobenzoate: step 1/2.</text>
</comment>
<evidence type="ECO:0000313" key="12">
    <source>
        <dbReference type="EMBL" id="TCJ20476.1"/>
    </source>
</evidence>
<dbReference type="GO" id="GO:0004156">
    <property type="term" value="F:dihydropteroate synthase activity"/>
    <property type="evidence" value="ECO:0007669"/>
    <property type="project" value="UniProtKB-EC"/>
</dbReference>
<dbReference type="InterPro" id="IPR006390">
    <property type="entry name" value="DHP_synth_dom"/>
</dbReference>
<feature type="domain" description="Pterin-binding" evidence="11">
    <location>
        <begin position="22"/>
        <end position="274"/>
    </location>
</feature>
<comment type="cofactor">
    <cofactor evidence="2 10">
        <name>Mg(2+)</name>
        <dbReference type="ChEBI" id="CHEBI:18420"/>
    </cofactor>
</comment>
<evidence type="ECO:0000256" key="2">
    <source>
        <dbReference type="ARBA" id="ARBA00001946"/>
    </source>
</evidence>
<comment type="caution">
    <text evidence="12">The sequence shown here is derived from an EMBL/GenBank/DDBJ whole genome shotgun (WGS) entry which is preliminary data.</text>
</comment>
<evidence type="ECO:0000256" key="1">
    <source>
        <dbReference type="ARBA" id="ARBA00000012"/>
    </source>
</evidence>
<dbReference type="AlphaFoldDB" id="A0A4R1BT66"/>
<dbReference type="GO" id="GO:0046872">
    <property type="term" value="F:metal ion binding"/>
    <property type="evidence" value="ECO:0007669"/>
    <property type="project" value="UniProtKB-KW"/>
</dbReference>
<comment type="similarity">
    <text evidence="4 10">Belongs to the DHPS family.</text>
</comment>
<evidence type="ECO:0000256" key="10">
    <source>
        <dbReference type="RuleBase" id="RU361205"/>
    </source>
</evidence>
<evidence type="ECO:0000256" key="5">
    <source>
        <dbReference type="ARBA" id="ARBA00012458"/>
    </source>
</evidence>
<dbReference type="OrthoDB" id="9811744at2"/>
<dbReference type="RefSeq" id="WP_132687418.1">
    <property type="nucleotide sequence ID" value="NZ_SKBU01000003.1"/>
</dbReference>
<accession>A0A4R1BT66</accession>
<keyword evidence="8 10" id="KW-0460">Magnesium</keyword>
<evidence type="ECO:0000313" key="13">
    <source>
        <dbReference type="Proteomes" id="UP000295244"/>
    </source>
</evidence>
<keyword evidence="13" id="KW-1185">Reference proteome</keyword>
<keyword evidence="9 10" id="KW-0289">Folate biosynthesis</keyword>
<keyword evidence="7 10" id="KW-0479">Metal-binding</keyword>
<evidence type="ECO:0000256" key="6">
    <source>
        <dbReference type="ARBA" id="ARBA00022679"/>
    </source>
</evidence>
<evidence type="ECO:0000256" key="7">
    <source>
        <dbReference type="ARBA" id="ARBA00022723"/>
    </source>
</evidence>
<dbReference type="PANTHER" id="PTHR20941:SF1">
    <property type="entry name" value="FOLIC ACID SYNTHESIS PROTEIN FOL1"/>
    <property type="match status" value="1"/>
</dbReference>
<dbReference type="InterPro" id="IPR045031">
    <property type="entry name" value="DHP_synth-like"/>
</dbReference>
<dbReference type="Proteomes" id="UP000295244">
    <property type="component" value="Unassembled WGS sequence"/>
</dbReference>
<dbReference type="PANTHER" id="PTHR20941">
    <property type="entry name" value="FOLATE SYNTHESIS PROTEINS"/>
    <property type="match status" value="1"/>
</dbReference>
<dbReference type="SUPFAM" id="SSF51717">
    <property type="entry name" value="Dihydropteroate synthetase-like"/>
    <property type="match status" value="1"/>
</dbReference>